<dbReference type="SUPFAM" id="SSF118310">
    <property type="entry name" value="AN1-like Zinc finger"/>
    <property type="match status" value="1"/>
</dbReference>
<dbReference type="AlphaFoldDB" id="A0A6C0LUK8"/>
<protein>
    <recommendedName>
        <fullName evidence="2">AN1-type domain-containing protein</fullName>
    </recommendedName>
</protein>
<dbReference type="EMBL" id="MN740560">
    <property type="protein sequence ID" value="QHU33695.1"/>
    <property type="molecule type" value="Genomic_DNA"/>
</dbReference>
<dbReference type="InterPro" id="IPR035896">
    <property type="entry name" value="AN1-like_Znf"/>
</dbReference>
<name>A0A6C0LUK8_9ZZZZ</name>
<proteinExistence type="predicted"/>
<accession>A0A6C0LUK8</accession>
<reference evidence="1" key="1">
    <citation type="journal article" date="2020" name="Nature">
        <title>Giant virus diversity and host interactions through global metagenomics.</title>
        <authorList>
            <person name="Schulz F."/>
            <person name="Roux S."/>
            <person name="Paez-Espino D."/>
            <person name="Jungbluth S."/>
            <person name="Walsh D.A."/>
            <person name="Denef V.J."/>
            <person name="McMahon K.D."/>
            <person name="Konstantinidis K.T."/>
            <person name="Eloe-Fadrosh E.A."/>
            <person name="Kyrpides N.C."/>
            <person name="Woyke T."/>
        </authorList>
    </citation>
    <scope>NUCLEOTIDE SEQUENCE</scope>
    <source>
        <strain evidence="1">GVMAG-S-1016704-121</strain>
    </source>
</reference>
<dbReference type="Gene3D" id="4.10.1110.10">
    <property type="entry name" value="AN1-like Zinc finger"/>
    <property type="match status" value="1"/>
</dbReference>
<evidence type="ECO:0008006" key="2">
    <source>
        <dbReference type="Google" id="ProtNLM"/>
    </source>
</evidence>
<sequence>MSCRCHTCNKKLPLSATISAMCKCGYVYCNGHLMNHVCDYKHFEKNQERLKDTVIKIVPSKLNTT</sequence>
<evidence type="ECO:0000313" key="1">
    <source>
        <dbReference type="EMBL" id="QHU33695.1"/>
    </source>
</evidence>
<organism evidence="1">
    <name type="scientific">viral metagenome</name>
    <dbReference type="NCBI Taxonomy" id="1070528"/>
    <lineage>
        <taxon>unclassified sequences</taxon>
        <taxon>metagenomes</taxon>
        <taxon>organismal metagenomes</taxon>
    </lineage>
</organism>